<sequence length="128" mass="14245">MVGTRSALLLLREALYGATRFDEFARRVGITDAVAAARLKELVGAGILEKRPYREPGQRARSEYHLTDRGRALLPVLLALWQWGDTLQERPPLEVVDADGAPVRVAVLSAHGEDLSLEDLHVRRAQPR</sequence>
<name>A0AAU7TEG9_9ACTN</name>
<dbReference type="EMBL" id="CP158165">
    <property type="protein sequence ID" value="XBV25308.1"/>
    <property type="molecule type" value="Genomic_DNA"/>
</dbReference>
<dbReference type="SUPFAM" id="SSF46785">
    <property type="entry name" value="Winged helix' DNA-binding domain"/>
    <property type="match status" value="1"/>
</dbReference>
<dbReference type="AlphaFoldDB" id="A0AAU7TEG9"/>
<dbReference type="Pfam" id="PF01638">
    <property type="entry name" value="HxlR"/>
    <property type="match status" value="1"/>
</dbReference>
<dbReference type="Gene3D" id="1.10.10.10">
    <property type="entry name" value="Winged helix-like DNA-binding domain superfamily/Winged helix DNA-binding domain"/>
    <property type="match status" value="1"/>
</dbReference>
<evidence type="ECO:0000313" key="5">
    <source>
        <dbReference type="EMBL" id="XBV25308.1"/>
    </source>
</evidence>
<dbReference type="PROSITE" id="PS51118">
    <property type="entry name" value="HTH_HXLR"/>
    <property type="match status" value="1"/>
</dbReference>
<evidence type="ECO:0000259" key="4">
    <source>
        <dbReference type="PROSITE" id="PS51118"/>
    </source>
</evidence>
<dbReference type="PANTHER" id="PTHR33204">
    <property type="entry name" value="TRANSCRIPTIONAL REGULATOR, MARR FAMILY"/>
    <property type="match status" value="1"/>
</dbReference>
<dbReference type="PANTHER" id="PTHR33204:SF18">
    <property type="entry name" value="TRANSCRIPTIONAL REGULATORY PROTEIN"/>
    <property type="match status" value="1"/>
</dbReference>
<dbReference type="RefSeq" id="WP_350278122.1">
    <property type="nucleotide sequence ID" value="NZ_CP158165.1"/>
</dbReference>
<protein>
    <submittedName>
        <fullName evidence="5">Helix-turn-helix domain-containing protein</fullName>
    </submittedName>
</protein>
<accession>A0AAU7TEG9</accession>
<evidence type="ECO:0000256" key="1">
    <source>
        <dbReference type="ARBA" id="ARBA00023015"/>
    </source>
</evidence>
<gene>
    <name evidence="5" type="ORF">ABN611_02580</name>
</gene>
<proteinExistence type="predicted"/>
<keyword evidence="2" id="KW-0238">DNA-binding</keyword>
<dbReference type="InterPro" id="IPR002577">
    <property type="entry name" value="HTH_HxlR"/>
</dbReference>
<feature type="domain" description="HTH hxlR-type" evidence="4">
    <location>
        <begin position="1"/>
        <end position="92"/>
    </location>
</feature>
<dbReference type="GO" id="GO:0003677">
    <property type="term" value="F:DNA binding"/>
    <property type="evidence" value="ECO:0007669"/>
    <property type="project" value="UniProtKB-KW"/>
</dbReference>
<reference evidence="5" key="1">
    <citation type="submission" date="2024-06" db="EMBL/GenBank/DDBJ databases">
        <title>Kribbella sp. strain HUAS MG21 genome sequences.</title>
        <authorList>
            <person name="Mo P."/>
        </authorList>
    </citation>
    <scope>NUCLEOTIDE SEQUENCE</scope>
    <source>
        <strain evidence="5">HUAS MG21</strain>
    </source>
</reference>
<keyword evidence="1" id="KW-0805">Transcription regulation</keyword>
<dbReference type="InterPro" id="IPR036390">
    <property type="entry name" value="WH_DNA-bd_sf"/>
</dbReference>
<keyword evidence="3" id="KW-0804">Transcription</keyword>
<dbReference type="InterPro" id="IPR036388">
    <property type="entry name" value="WH-like_DNA-bd_sf"/>
</dbReference>
<organism evidence="5">
    <name type="scientific">Kribbella sp. HUAS MG21</name>
    <dbReference type="NCBI Taxonomy" id="3160966"/>
    <lineage>
        <taxon>Bacteria</taxon>
        <taxon>Bacillati</taxon>
        <taxon>Actinomycetota</taxon>
        <taxon>Actinomycetes</taxon>
        <taxon>Propionibacteriales</taxon>
        <taxon>Kribbellaceae</taxon>
        <taxon>Kribbella</taxon>
    </lineage>
</organism>
<evidence type="ECO:0000256" key="3">
    <source>
        <dbReference type="ARBA" id="ARBA00023163"/>
    </source>
</evidence>
<evidence type="ECO:0000256" key="2">
    <source>
        <dbReference type="ARBA" id="ARBA00023125"/>
    </source>
</evidence>